<name>A0AA89C892_PINIB</name>
<comment type="subcellular location">
    <subcellularLocation>
        <location evidence="1">Membrane</location>
        <topology evidence="1">Multi-pass membrane protein</topology>
    </subcellularLocation>
</comment>
<evidence type="ECO:0000256" key="6">
    <source>
        <dbReference type="ARBA" id="ARBA00023136"/>
    </source>
</evidence>
<dbReference type="Gene3D" id="1.20.1510.10">
    <property type="entry name" value="Cation efflux protein transmembrane domain"/>
    <property type="match status" value="1"/>
</dbReference>
<dbReference type="InterPro" id="IPR058533">
    <property type="entry name" value="Cation_efflux_TM"/>
</dbReference>
<feature type="transmembrane region" description="Helical" evidence="8">
    <location>
        <begin position="265"/>
        <end position="285"/>
    </location>
</feature>
<feature type="region of interest" description="Disordered" evidence="7">
    <location>
        <begin position="1"/>
        <end position="36"/>
    </location>
</feature>
<dbReference type="PANTHER" id="PTHR43840:SF13">
    <property type="entry name" value="CATION EFFLUX PROTEIN CYTOPLASMIC DOMAIN-CONTAINING PROTEIN"/>
    <property type="match status" value="1"/>
</dbReference>
<organism evidence="10 11">
    <name type="scientific">Pinctada imbricata</name>
    <name type="common">Atlantic pearl-oyster</name>
    <name type="synonym">Pinctada martensii</name>
    <dbReference type="NCBI Taxonomy" id="66713"/>
    <lineage>
        <taxon>Eukaryota</taxon>
        <taxon>Metazoa</taxon>
        <taxon>Spiralia</taxon>
        <taxon>Lophotrochozoa</taxon>
        <taxon>Mollusca</taxon>
        <taxon>Bivalvia</taxon>
        <taxon>Autobranchia</taxon>
        <taxon>Pteriomorphia</taxon>
        <taxon>Pterioida</taxon>
        <taxon>Pterioidea</taxon>
        <taxon>Pteriidae</taxon>
        <taxon>Pinctada</taxon>
    </lineage>
</organism>
<dbReference type="Proteomes" id="UP001186944">
    <property type="component" value="Unassembled WGS sequence"/>
</dbReference>
<evidence type="ECO:0000256" key="1">
    <source>
        <dbReference type="ARBA" id="ARBA00004141"/>
    </source>
</evidence>
<evidence type="ECO:0000259" key="9">
    <source>
        <dbReference type="Pfam" id="PF01545"/>
    </source>
</evidence>
<feature type="transmembrane region" description="Helical" evidence="8">
    <location>
        <begin position="198"/>
        <end position="219"/>
    </location>
</feature>
<accession>A0AA89C892</accession>
<feature type="transmembrane region" description="Helical" evidence="8">
    <location>
        <begin position="160"/>
        <end position="178"/>
    </location>
</feature>
<dbReference type="EMBL" id="VSWD01000004">
    <property type="protein sequence ID" value="KAK3105096.1"/>
    <property type="molecule type" value="Genomic_DNA"/>
</dbReference>
<comment type="caution">
    <text evidence="10">The sequence shown here is derived from an EMBL/GenBank/DDBJ whole genome shotgun (WGS) entry which is preliminary data.</text>
</comment>
<dbReference type="SUPFAM" id="SSF161111">
    <property type="entry name" value="Cation efflux protein transmembrane domain-like"/>
    <property type="match status" value="1"/>
</dbReference>
<keyword evidence="4 8" id="KW-0812">Transmembrane</keyword>
<dbReference type="InterPro" id="IPR050291">
    <property type="entry name" value="CDF_Transporter"/>
</dbReference>
<evidence type="ECO:0000256" key="2">
    <source>
        <dbReference type="ARBA" id="ARBA00008873"/>
    </source>
</evidence>
<dbReference type="InterPro" id="IPR036837">
    <property type="entry name" value="Cation_efflux_CTD_sf"/>
</dbReference>
<dbReference type="GO" id="GO:0008324">
    <property type="term" value="F:monoatomic cation transmembrane transporter activity"/>
    <property type="evidence" value="ECO:0007669"/>
    <property type="project" value="InterPro"/>
</dbReference>
<keyword evidence="11" id="KW-1185">Reference proteome</keyword>
<evidence type="ECO:0000256" key="7">
    <source>
        <dbReference type="SAM" id="MobiDB-lite"/>
    </source>
</evidence>
<gene>
    <name evidence="10" type="ORF">FSP39_017200</name>
</gene>
<dbReference type="Pfam" id="PF01545">
    <property type="entry name" value="Cation_efflux"/>
    <property type="match status" value="1"/>
</dbReference>
<feature type="transmembrane region" description="Helical" evidence="8">
    <location>
        <begin position="91"/>
        <end position="113"/>
    </location>
</feature>
<evidence type="ECO:0000256" key="8">
    <source>
        <dbReference type="SAM" id="Phobius"/>
    </source>
</evidence>
<evidence type="ECO:0000256" key="4">
    <source>
        <dbReference type="ARBA" id="ARBA00022692"/>
    </source>
</evidence>
<feature type="domain" description="Cation efflux protein transmembrane" evidence="9">
    <location>
        <begin position="94"/>
        <end position="290"/>
    </location>
</feature>
<dbReference type="GO" id="GO:0016020">
    <property type="term" value="C:membrane"/>
    <property type="evidence" value="ECO:0007669"/>
    <property type="project" value="UniProtKB-SubCell"/>
</dbReference>
<dbReference type="InterPro" id="IPR002524">
    <property type="entry name" value="Cation_efflux"/>
</dbReference>
<evidence type="ECO:0000256" key="3">
    <source>
        <dbReference type="ARBA" id="ARBA00022448"/>
    </source>
</evidence>
<sequence>MQNARALERERQPEDVVMTSDAGSDESADSEAFNTQEDMSVNAAQASGTVQHKHRKFYRRQSQLLQSYQEIDTGRDDKIERYNLLQKKVDLYAKLSFGANVLLLLCKSTAAVLSGSMAIITSLVDSVVDLASGVVVWWTNNKVRRTDPRKYPRGRRRMESLAVIILSVIMGVASLYMIKEAAVKVVALAEETRGPPTVDFVTIGISIFTIVIKLVLYLLCRRVRSPTVQALAQDHRNDVFSNTLAIACGYIGSQQVLDRFRYRPLIYVDPVGAILISLYIAITWYKTGCEQSNNIVGKTACHQTISKVTWLCINFDHRIISVANVFAYNSGFYHIVEVELSLPAEMNVMEFIDLSTALKQKLECVEGIETAYVTASPISELPNRI</sequence>
<reference evidence="10" key="1">
    <citation type="submission" date="2019-08" db="EMBL/GenBank/DDBJ databases">
        <title>The improved chromosome-level genome for the pearl oyster Pinctada fucata martensii using PacBio sequencing and Hi-C.</title>
        <authorList>
            <person name="Zheng Z."/>
        </authorList>
    </citation>
    <scope>NUCLEOTIDE SEQUENCE</scope>
    <source>
        <strain evidence="10">ZZ-2019</strain>
        <tissue evidence="10">Adductor muscle</tissue>
    </source>
</reference>
<comment type="similarity">
    <text evidence="2">Belongs to the cation diffusion facilitator (CDF) transporter (TC 2.A.4) family. SLC30A subfamily.</text>
</comment>
<dbReference type="FunFam" id="1.20.1510.10:FF:000005">
    <property type="entry name" value="Putative Cation diffusion facilitator 1"/>
    <property type="match status" value="1"/>
</dbReference>
<protein>
    <recommendedName>
        <fullName evidence="9">Cation efflux protein transmembrane domain-containing protein</fullName>
    </recommendedName>
</protein>
<dbReference type="PANTHER" id="PTHR43840">
    <property type="entry name" value="MITOCHONDRIAL METAL TRANSPORTER 1-RELATED"/>
    <property type="match status" value="1"/>
</dbReference>
<dbReference type="InterPro" id="IPR027469">
    <property type="entry name" value="Cation_efflux_TMD_sf"/>
</dbReference>
<keyword evidence="3" id="KW-0813">Transport</keyword>
<feature type="compositionally biased region" description="Basic and acidic residues" evidence="7">
    <location>
        <begin position="1"/>
        <end position="14"/>
    </location>
</feature>
<dbReference type="AlphaFoldDB" id="A0AA89C892"/>
<evidence type="ECO:0000313" key="11">
    <source>
        <dbReference type="Proteomes" id="UP001186944"/>
    </source>
</evidence>
<keyword evidence="6 8" id="KW-0472">Membrane</keyword>
<proteinExistence type="inferred from homology"/>
<feature type="transmembrane region" description="Helical" evidence="8">
    <location>
        <begin position="119"/>
        <end position="139"/>
    </location>
</feature>
<dbReference type="SUPFAM" id="SSF160240">
    <property type="entry name" value="Cation efflux protein cytoplasmic domain-like"/>
    <property type="match status" value="1"/>
</dbReference>
<evidence type="ECO:0000256" key="5">
    <source>
        <dbReference type="ARBA" id="ARBA00022989"/>
    </source>
</evidence>
<evidence type="ECO:0000313" key="10">
    <source>
        <dbReference type="EMBL" id="KAK3105096.1"/>
    </source>
</evidence>
<dbReference type="NCBIfam" id="TIGR01297">
    <property type="entry name" value="CDF"/>
    <property type="match status" value="1"/>
</dbReference>
<keyword evidence="5 8" id="KW-1133">Transmembrane helix</keyword>